<dbReference type="NCBIfam" id="NF033547">
    <property type="entry name" value="transpos_IS1595"/>
    <property type="match status" value="1"/>
</dbReference>
<sequence length="339" mass="39198">MSRWSIVDPAVVVPAGAVEEILRELRITYFEMPHLFGDAASAVEFAARYRLVANERTCPKCGGMMKLWRRKCTDSIEWHCTRTAVNSSRDQGRVRKKSRIRCCALSIRHGSVFEKSRLPIETILTIMFLWSQNAPRDVICYNTDIAEHTAVDWEMFIREICADYVQKKQAPLGGPGKVVEIDESVFCRREYNHDAVREHTWTFVAVERGTANAVFFTVPDRTKTTLEALISRWVRPGSVIVSDAWAAYNGLQAIGYTHYTVNHKRKFAHTVMHNGEPFRVHINTINGLWSHAKRKFDLMYETSRAEFNTYLSEFLFRRMTRMHTFPSLMDAAGRLYNPY</sequence>
<dbReference type="InterPro" id="IPR053164">
    <property type="entry name" value="IS1016-like_transposase"/>
</dbReference>
<proteinExistence type="predicted"/>
<dbReference type="InterPro" id="IPR024445">
    <property type="entry name" value="Tnp_ISXO2-like"/>
</dbReference>
<evidence type="ECO:0000313" key="3">
    <source>
        <dbReference type="WBParaSite" id="ALUE_0001526401-mRNA-1"/>
    </source>
</evidence>
<protein>
    <submittedName>
        <fullName evidence="3">ISXO2-like transposase domain-containing protein</fullName>
    </submittedName>
</protein>
<dbReference type="PANTHER" id="PTHR47163">
    <property type="entry name" value="DDE_TNP_IS1595 DOMAIN-CONTAINING PROTEIN"/>
    <property type="match status" value="1"/>
</dbReference>
<evidence type="ECO:0000313" key="2">
    <source>
        <dbReference type="Proteomes" id="UP000036681"/>
    </source>
</evidence>
<name>A0A9J2Q106_ASCLU</name>
<dbReference type="WBParaSite" id="ALUE_0001526401-mRNA-1">
    <property type="protein sequence ID" value="ALUE_0001526401-mRNA-1"/>
    <property type="gene ID" value="ALUE_0001526401"/>
</dbReference>
<keyword evidence="2" id="KW-1185">Reference proteome</keyword>
<organism evidence="2 3">
    <name type="scientific">Ascaris lumbricoides</name>
    <name type="common">Giant roundworm</name>
    <dbReference type="NCBI Taxonomy" id="6252"/>
    <lineage>
        <taxon>Eukaryota</taxon>
        <taxon>Metazoa</taxon>
        <taxon>Ecdysozoa</taxon>
        <taxon>Nematoda</taxon>
        <taxon>Chromadorea</taxon>
        <taxon>Rhabditida</taxon>
        <taxon>Spirurina</taxon>
        <taxon>Ascaridomorpha</taxon>
        <taxon>Ascaridoidea</taxon>
        <taxon>Ascarididae</taxon>
        <taxon>Ascaris</taxon>
    </lineage>
</organism>
<dbReference type="SMART" id="SM01126">
    <property type="entry name" value="DDE_Tnp_IS1595"/>
    <property type="match status" value="1"/>
</dbReference>
<dbReference type="Proteomes" id="UP000036681">
    <property type="component" value="Unplaced"/>
</dbReference>
<reference evidence="3" key="1">
    <citation type="submission" date="2023-03" db="UniProtKB">
        <authorList>
            <consortium name="WormBaseParasite"/>
        </authorList>
    </citation>
    <scope>IDENTIFICATION</scope>
</reference>
<dbReference type="PANTHER" id="PTHR47163:SF2">
    <property type="entry name" value="SI:DKEY-17M8.2"/>
    <property type="match status" value="1"/>
</dbReference>
<feature type="domain" description="ISXO2-like transposase" evidence="1">
    <location>
        <begin position="171"/>
        <end position="319"/>
    </location>
</feature>
<dbReference type="Pfam" id="PF12762">
    <property type="entry name" value="DDE_Tnp_IS1595"/>
    <property type="match status" value="1"/>
</dbReference>
<accession>A0A9J2Q106</accession>
<dbReference type="AlphaFoldDB" id="A0A9J2Q106"/>
<evidence type="ECO:0000259" key="1">
    <source>
        <dbReference type="SMART" id="SM01126"/>
    </source>
</evidence>